<evidence type="ECO:0000313" key="2">
    <source>
        <dbReference type="EMBL" id="JAC05416.1"/>
    </source>
</evidence>
<dbReference type="Pfam" id="PF00536">
    <property type="entry name" value="SAM_1"/>
    <property type="match status" value="1"/>
</dbReference>
<reference evidence="2" key="1">
    <citation type="submission" date="2013-07" db="EMBL/GenBank/DDBJ databases">
        <authorList>
            <person name="Geib S."/>
        </authorList>
    </citation>
    <scope>NUCLEOTIDE SEQUENCE</scope>
</reference>
<dbReference type="AlphaFoldDB" id="W8BVT5"/>
<name>W8BVT5_CERCA</name>
<accession>W8BVT5</accession>
<sequence>LFKLSISFSPTRFIFLFPTYHFIKPLKRSDMRGLFAYADEKFVKAKKRLAGEKQQRLRTYKFERNEFLRGERVYDRNALPIIFKATPDTLLNLCINVVDALPLPTPHKWNTVDVCKWIRGYGYPHYMTTFRSNFITGRKLLLLDASALSAMNIKNFADIKHIAYGIRQLFLYEMTKYISSISLPPEYYYELYKLFQTKSGPKYQDTRRSELWRQMNLLRGKSVNYSHWELLERWMAHKRGETDLFGDAGRYRLYKCKPVLPKDRDATVRPTPCHCMPPCSCFWTEKHKALPTVFSLLKQERKPDQTASKAHCRYCVPPCTCHWPPHFFEFDRVLTCLKPTKYGMRRASRFEEERIQFRPILFNTD</sequence>
<dbReference type="OrthoDB" id="6133291at2759"/>
<evidence type="ECO:0000259" key="1">
    <source>
        <dbReference type="PROSITE" id="PS50105"/>
    </source>
</evidence>
<dbReference type="Gene3D" id="1.10.150.50">
    <property type="entry name" value="Transcription Factor, Ets-1"/>
    <property type="match status" value="1"/>
</dbReference>
<feature type="non-terminal residue" evidence="2">
    <location>
        <position position="1"/>
    </location>
</feature>
<dbReference type="InterPro" id="IPR013761">
    <property type="entry name" value="SAM/pointed_sf"/>
</dbReference>
<feature type="domain" description="SAM" evidence="1">
    <location>
        <begin position="109"/>
        <end position="172"/>
    </location>
</feature>
<dbReference type="SUPFAM" id="SSF47769">
    <property type="entry name" value="SAM/Pointed domain"/>
    <property type="match status" value="1"/>
</dbReference>
<gene>
    <name evidence="2" type="primary">SAM15</name>
</gene>
<dbReference type="SMART" id="SM00454">
    <property type="entry name" value="SAM"/>
    <property type="match status" value="1"/>
</dbReference>
<organism evidence="2">
    <name type="scientific">Ceratitis capitata</name>
    <name type="common">Mediterranean fruit fly</name>
    <name type="synonym">Tephritis capitata</name>
    <dbReference type="NCBI Taxonomy" id="7213"/>
    <lineage>
        <taxon>Eukaryota</taxon>
        <taxon>Metazoa</taxon>
        <taxon>Ecdysozoa</taxon>
        <taxon>Arthropoda</taxon>
        <taxon>Hexapoda</taxon>
        <taxon>Insecta</taxon>
        <taxon>Pterygota</taxon>
        <taxon>Neoptera</taxon>
        <taxon>Endopterygota</taxon>
        <taxon>Diptera</taxon>
        <taxon>Brachycera</taxon>
        <taxon>Muscomorpha</taxon>
        <taxon>Tephritoidea</taxon>
        <taxon>Tephritidae</taxon>
        <taxon>Ceratitis</taxon>
        <taxon>Ceratitis</taxon>
    </lineage>
</organism>
<dbReference type="PANTHER" id="PTHR46829">
    <property type="entry name" value="STERILE ALPHA MOTIF DOMAIN-CONTAINING PROTEIN 15"/>
    <property type="match status" value="1"/>
</dbReference>
<dbReference type="InterPro" id="IPR001660">
    <property type="entry name" value="SAM"/>
</dbReference>
<protein>
    <submittedName>
        <fullName evidence="2">Sterile alpha motif domain-containing protein 15</fullName>
    </submittedName>
</protein>
<dbReference type="PROSITE" id="PS50105">
    <property type="entry name" value="SAM_DOMAIN"/>
    <property type="match status" value="1"/>
</dbReference>
<proteinExistence type="evidence at transcript level"/>
<dbReference type="PANTHER" id="PTHR46829:SF1">
    <property type="entry name" value="STERILE ALPHA MOTIF DOMAIN-CONTAINING PROTEIN 15"/>
    <property type="match status" value="1"/>
</dbReference>
<dbReference type="EMBL" id="GAMC01001140">
    <property type="protein sequence ID" value="JAC05416.1"/>
    <property type="molecule type" value="mRNA"/>
</dbReference>
<reference evidence="2" key="2">
    <citation type="journal article" date="2014" name="BMC Genomics">
        <title>A genomic perspective to assessing quality of mass-reared SIT flies used in Mediterranean fruit fly (Ceratitis capitata) eradication in California.</title>
        <authorList>
            <person name="Calla B."/>
            <person name="Hall B."/>
            <person name="Hou S."/>
            <person name="Geib S.M."/>
        </authorList>
    </citation>
    <scope>NUCLEOTIDE SEQUENCE</scope>
</reference>